<keyword evidence="1" id="KW-0472">Membrane</keyword>
<dbReference type="Proteomes" id="UP001524547">
    <property type="component" value="Unassembled WGS sequence"/>
</dbReference>
<comment type="caution">
    <text evidence="2">The sequence shown here is derived from an EMBL/GenBank/DDBJ whole genome shotgun (WGS) entry which is preliminary data.</text>
</comment>
<dbReference type="EMBL" id="JAMZEJ010000008">
    <property type="protein sequence ID" value="MCQ8241776.1"/>
    <property type="molecule type" value="Genomic_DNA"/>
</dbReference>
<reference evidence="2 3" key="1">
    <citation type="submission" date="2022-06" db="EMBL/GenBank/DDBJ databases">
        <title>Rhizosaccharibacter gen. nov. sp. nov. KSS12, endophytic bacteria isolated from sugarcane.</title>
        <authorList>
            <person name="Pitiwittayakul N."/>
        </authorList>
    </citation>
    <scope>NUCLEOTIDE SEQUENCE [LARGE SCALE GENOMIC DNA]</scope>
    <source>
        <strain evidence="2 3">KSS12</strain>
    </source>
</reference>
<protein>
    <submittedName>
        <fullName evidence="2">Uncharacterized protein</fullName>
    </submittedName>
</protein>
<evidence type="ECO:0000256" key="1">
    <source>
        <dbReference type="SAM" id="Phobius"/>
    </source>
</evidence>
<evidence type="ECO:0000313" key="2">
    <source>
        <dbReference type="EMBL" id="MCQ8241776.1"/>
    </source>
</evidence>
<keyword evidence="1" id="KW-1133">Transmembrane helix</keyword>
<feature type="transmembrane region" description="Helical" evidence="1">
    <location>
        <begin position="23"/>
        <end position="47"/>
    </location>
</feature>
<organism evidence="2 3">
    <name type="scientific">Rhizosaccharibacter radicis</name>
    <dbReference type="NCBI Taxonomy" id="2782605"/>
    <lineage>
        <taxon>Bacteria</taxon>
        <taxon>Pseudomonadati</taxon>
        <taxon>Pseudomonadota</taxon>
        <taxon>Alphaproteobacteria</taxon>
        <taxon>Acetobacterales</taxon>
        <taxon>Acetobacteraceae</taxon>
        <taxon>Rhizosaccharibacter</taxon>
    </lineage>
</organism>
<evidence type="ECO:0000313" key="3">
    <source>
        <dbReference type="Proteomes" id="UP001524547"/>
    </source>
</evidence>
<dbReference type="RefSeq" id="WP_422920531.1">
    <property type="nucleotide sequence ID" value="NZ_JAMZEJ010000008.1"/>
</dbReference>
<keyword evidence="3" id="KW-1185">Reference proteome</keyword>
<name>A0ABT1VZL9_9PROT</name>
<proteinExistence type="predicted"/>
<sequence length="56" mass="6218">MPFDGTDFQLERRRDRPRTGGDAVFCALFLVIALCLMLMPISAAGLVDIVRYLEGS</sequence>
<gene>
    <name evidence="2" type="ORF">NFI88_13120</name>
</gene>
<keyword evidence="1" id="KW-0812">Transmembrane</keyword>
<accession>A0ABT1VZL9</accession>